<gene>
    <name evidence="2" type="ORF">M413DRAFT_30887</name>
</gene>
<organism evidence="2 3">
    <name type="scientific">Hebeloma cylindrosporum</name>
    <dbReference type="NCBI Taxonomy" id="76867"/>
    <lineage>
        <taxon>Eukaryota</taxon>
        <taxon>Fungi</taxon>
        <taxon>Dikarya</taxon>
        <taxon>Basidiomycota</taxon>
        <taxon>Agaricomycotina</taxon>
        <taxon>Agaricomycetes</taxon>
        <taxon>Agaricomycetidae</taxon>
        <taxon>Agaricales</taxon>
        <taxon>Agaricineae</taxon>
        <taxon>Hymenogastraceae</taxon>
        <taxon>Hebeloma</taxon>
    </lineage>
</organism>
<dbReference type="Proteomes" id="UP000053424">
    <property type="component" value="Unassembled WGS sequence"/>
</dbReference>
<sequence length="246" mass="26901">MVGLLDKFRSAILKFVQQNHQSSRRSRQLPTPPVSPSASVHGSSGQTPFNGYTSPGPQFPPSNGFPHPQGFPIPQQPQYPHGNHGGYYPNANYGNNQNPNANYAYGNYGNNQDPNANYAYGNYGNYNYPPMPPLQAGQAMFYSHPTLNITGSGSGVGGSMKNTNCFTVTNTTRRIIRRASRNDGGQVESEQVDTSPVQPEENPLFYSRPVLNVPAGFQEQLENSGCFGIKNDSIIEEVESPEARKN</sequence>
<accession>A0A0C3C160</accession>
<proteinExistence type="predicted"/>
<keyword evidence="3" id="KW-1185">Reference proteome</keyword>
<feature type="compositionally biased region" description="Low complexity" evidence="1">
    <location>
        <begin position="86"/>
        <end position="108"/>
    </location>
</feature>
<evidence type="ECO:0000256" key="1">
    <source>
        <dbReference type="SAM" id="MobiDB-lite"/>
    </source>
</evidence>
<feature type="region of interest" description="Disordered" evidence="1">
    <location>
        <begin position="17"/>
        <end position="108"/>
    </location>
</feature>
<feature type="compositionally biased region" description="Polar residues" evidence="1">
    <location>
        <begin position="36"/>
        <end position="56"/>
    </location>
</feature>
<evidence type="ECO:0000313" key="2">
    <source>
        <dbReference type="EMBL" id="KIM37421.1"/>
    </source>
</evidence>
<evidence type="ECO:0000313" key="3">
    <source>
        <dbReference type="Proteomes" id="UP000053424"/>
    </source>
</evidence>
<name>A0A0C3C160_HEBCY</name>
<protein>
    <submittedName>
        <fullName evidence="2">Uncharacterized protein</fullName>
    </submittedName>
</protein>
<reference evidence="3" key="2">
    <citation type="submission" date="2015-01" db="EMBL/GenBank/DDBJ databases">
        <title>Evolutionary Origins and Diversification of the Mycorrhizal Mutualists.</title>
        <authorList>
            <consortium name="DOE Joint Genome Institute"/>
            <consortium name="Mycorrhizal Genomics Consortium"/>
            <person name="Kohler A."/>
            <person name="Kuo A."/>
            <person name="Nagy L.G."/>
            <person name="Floudas D."/>
            <person name="Copeland A."/>
            <person name="Barry K.W."/>
            <person name="Cichocki N."/>
            <person name="Veneault-Fourrey C."/>
            <person name="LaButti K."/>
            <person name="Lindquist E.A."/>
            <person name="Lipzen A."/>
            <person name="Lundell T."/>
            <person name="Morin E."/>
            <person name="Murat C."/>
            <person name="Riley R."/>
            <person name="Ohm R."/>
            <person name="Sun H."/>
            <person name="Tunlid A."/>
            <person name="Henrissat B."/>
            <person name="Grigoriev I.V."/>
            <person name="Hibbett D.S."/>
            <person name="Martin F."/>
        </authorList>
    </citation>
    <scope>NUCLEOTIDE SEQUENCE [LARGE SCALE GENOMIC DNA]</scope>
    <source>
        <strain evidence="3">h7</strain>
    </source>
</reference>
<dbReference type="EMBL" id="KN831797">
    <property type="protein sequence ID" value="KIM37421.1"/>
    <property type="molecule type" value="Genomic_DNA"/>
</dbReference>
<feature type="region of interest" description="Disordered" evidence="1">
    <location>
        <begin position="180"/>
        <end position="200"/>
    </location>
</feature>
<reference evidence="2 3" key="1">
    <citation type="submission" date="2014-04" db="EMBL/GenBank/DDBJ databases">
        <authorList>
            <consortium name="DOE Joint Genome Institute"/>
            <person name="Kuo A."/>
            <person name="Gay G."/>
            <person name="Dore J."/>
            <person name="Kohler A."/>
            <person name="Nagy L.G."/>
            <person name="Floudas D."/>
            <person name="Copeland A."/>
            <person name="Barry K.W."/>
            <person name="Cichocki N."/>
            <person name="Veneault-Fourrey C."/>
            <person name="LaButti K."/>
            <person name="Lindquist E.A."/>
            <person name="Lipzen A."/>
            <person name="Lundell T."/>
            <person name="Morin E."/>
            <person name="Murat C."/>
            <person name="Sun H."/>
            <person name="Tunlid A."/>
            <person name="Henrissat B."/>
            <person name="Grigoriev I.V."/>
            <person name="Hibbett D.S."/>
            <person name="Martin F."/>
            <person name="Nordberg H.P."/>
            <person name="Cantor M.N."/>
            <person name="Hua S.X."/>
        </authorList>
    </citation>
    <scope>NUCLEOTIDE SEQUENCE [LARGE SCALE GENOMIC DNA]</scope>
    <source>
        <strain evidence="3">h7</strain>
    </source>
</reference>
<dbReference type="AlphaFoldDB" id="A0A0C3C160"/>
<dbReference type="HOGENOM" id="CLU_1129170_0_0_1"/>
<feature type="compositionally biased region" description="Polar residues" evidence="1">
    <location>
        <begin position="188"/>
        <end position="197"/>
    </location>
</feature>